<feature type="transmembrane region" description="Helical" evidence="8">
    <location>
        <begin position="38"/>
        <end position="56"/>
    </location>
</feature>
<dbReference type="AlphaFoldDB" id="A0A0C9WPZ4"/>
<keyword evidence="4" id="KW-0808">Transferase</keyword>
<organism evidence="10 11">
    <name type="scientific">Laccaria amethystina LaAM-08-1</name>
    <dbReference type="NCBI Taxonomy" id="1095629"/>
    <lineage>
        <taxon>Eukaryota</taxon>
        <taxon>Fungi</taxon>
        <taxon>Dikarya</taxon>
        <taxon>Basidiomycota</taxon>
        <taxon>Agaricomycotina</taxon>
        <taxon>Agaricomycetes</taxon>
        <taxon>Agaricomycetidae</taxon>
        <taxon>Agaricales</taxon>
        <taxon>Agaricineae</taxon>
        <taxon>Hydnangiaceae</taxon>
        <taxon>Laccaria</taxon>
    </lineage>
</organism>
<dbReference type="InterPro" id="IPR044851">
    <property type="entry name" value="Wax_synthase"/>
</dbReference>
<feature type="domain" description="Wax synthase" evidence="9">
    <location>
        <begin position="223"/>
        <end position="310"/>
    </location>
</feature>
<dbReference type="GO" id="GO:0006629">
    <property type="term" value="P:lipid metabolic process"/>
    <property type="evidence" value="ECO:0007669"/>
    <property type="project" value="InterPro"/>
</dbReference>
<comment type="similarity">
    <text evidence="3">Belongs to the wax synthase family.</text>
</comment>
<protein>
    <recommendedName>
        <fullName evidence="9">Wax synthase domain-containing protein</fullName>
    </recommendedName>
</protein>
<reference evidence="11" key="2">
    <citation type="submission" date="2015-01" db="EMBL/GenBank/DDBJ databases">
        <title>Evolutionary Origins and Diversification of the Mycorrhizal Mutualists.</title>
        <authorList>
            <consortium name="DOE Joint Genome Institute"/>
            <consortium name="Mycorrhizal Genomics Consortium"/>
            <person name="Kohler A."/>
            <person name="Kuo A."/>
            <person name="Nagy L.G."/>
            <person name="Floudas D."/>
            <person name="Copeland A."/>
            <person name="Barry K.W."/>
            <person name="Cichocki N."/>
            <person name="Veneault-Fourrey C."/>
            <person name="LaButti K."/>
            <person name="Lindquist E.A."/>
            <person name="Lipzen A."/>
            <person name="Lundell T."/>
            <person name="Morin E."/>
            <person name="Murat C."/>
            <person name="Riley R."/>
            <person name="Ohm R."/>
            <person name="Sun H."/>
            <person name="Tunlid A."/>
            <person name="Henrissat B."/>
            <person name="Grigoriev I.V."/>
            <person name="Hibbett D.S."/>
            <person name="Martin F."/>
        </authorList>
    </citation>
    <scope>NUCLEOTIDE SEQUENCE [LARGE SCALE GENOMIC DNA]</scope>
    <source>
        <strain evidence="11">LaAM-08-1</strain>
    </source>
</reference>
<comment type="subcellular location">
    <subcellularLocation>
        <location evidence="1">Membrane</location>
        <topology evidence="1">Multi-pass membrane protein</topology>
    </subcellularLocation>
</comment>
<dbReference type="GO" id="GO:0008374">
    <property type="term" value="F:O-acyltransferase activity"/>
    <property type="evidence" value="ECO:0007669"/>
    <property type="project" value="InterPro"/>
</dbReference>
<evidence type="ECO:0000259" key="9">
    <source>
        <dbReference type="Pfam" id="PF13813"/>
    </source>
</evidence>
<evidence type="ECO:0000256" key="6">
    <source>
        <dbReference type="ARBA" id="ARBA00022989"/>
    </source>
</evidence>
<sequence>MPERHPFPWGLHALAQCLLVLSITVFSSKTSIWTRWSMFLLIAGISCYLVCYTTTGDVTVDQGLGTAILIQLMVAADYILITDIQRDIYPKDQSQRVKGAEADISLMKRFRRALSLYTTPRGIGWSFEPRTLPKPSTKPRFAFVSSRIARALAGMLIRTFASVMVNSNPAMSGNTLSARDMGWFYHTAGVFAFALNAVAQINTVHCVLAAFCVGVGISGPQEWLNVFGSPFDAYTVQRFWGRTWHQLLRRPLKSCTIFVVTKILHCPTGNPYTAFVSLNTVFLISGLVHVGGEYMMLGRLGLGTFRFFLLQGLAVSVETIVSNVLTLSGSSLASPRKAPPPTPKLWVRIVGYVWVLLWFWWCLPFMVDLGILAGTYGPHRGLTFERLSKLTVNAYHRLAMDV</sequence>
<feature type="transmembrane region" description="Helical" evidence="8">
    <location>
        <begin position="6"/>
        <end position="26"/>
    </location>
</feature>
<gene>
    <name evidence="10" type="ORF">K443DRAFT_100890</name>
</gene>
<dbReference type="PANTHER" id="PTHR31595:SF57">
    <property type="entry name" value="OS04G0481900 PROTEIN"/>
    <property type="match status" value="1"/>
</dbReference>
<evidence type="ECO:0000256" key="2">
    <source>
        <dbReference type="ARBA" id="ARBA00005179"/>
    </source>
</evidence>
<accession>A0A0C9WPZ4</accession>
<name>A0A0C9WPZ4_9AGAR</name>
<feature type="transmembrane region" description="Helical" evidence="8">
    <location>
        <begin position="345"/>
        <end position="363"/>
    </location>
</feature>
<dbReference type="Proteomes" id="UP000054477">
    <property type="component" value="Unassembled WGS sequence"/>
</dbReference>
<feature type="transmembrane region" description="Helical" evidence="8">
    <location>
        <begin position="304"/>
        <end position="325"/>
    </location>
</feature>
<keyword evidence="7 8" id="KW-0472">Membrane</keyword>
<evidence type="ECO:0000313" key="11">
    <source>
        <dbReference type="Proteomes" id="UP000054477"/>
    </source>
</evidence>
<dbReference type="InterPro" id="IPR032805">
    <property type="entry name" value="Wax_synthase_dom"/>
</dbReference>
<keyword evidence="6 8" id="KW-1133">Transmembrane helix</keyword>
<evidence type="ECO:0000256" key="1">
    <source>
        <dbReference type="ARBA" id="ARBA00004141"/>
    </source>
</evidence>
<feature type="transmembrane region" description="Helical" evidence="8">
    <location>
        <begin position="272"/>
        <end position="292"/>
    </location>
</feature>
<evidence type="ECO:0000256" key="8">
    <source>
        <dbReference type="SAM" id="Phobius"/>
    </source>
</evidence>
<dbReference type="EMBL" id="KN838631">
    <property type="protein sequence ID" value="KIK00200.1"/>
    <property type="molecule type" value="Genomic_DNA"/>
</dbReference>
<reference evidence="10 11" key="1">
    <citation type="submission" date="2014-04" db="EMBL/GenBank/DDBJ databases">
        <authorList>
            <consortium name="DOE Joint Genome Institute"/>
            <person name="Kuo A."/>
            <person name="Kohler A."/>
            <person name="Nagy L.G."/>
            <person name="Floudas D."/>
            <person name="Copeland A."/>
            <person name="Barry K.W."/>
            <person name="Cichocki N."/>
            <person name="Veneault-Fourrey C."/>
            <person name="LaButti K."/>
            <person name="Lindquist E.A."/>
            <person name="Lipzen A."/>
            <person name="Lundell T."/>
            <person name="Morin E."/>
            <person name="Murat C."/>
            <person name="Sun H."/>
            <person name="Tunlid A."/>
            <person name="Henrissat B."/>
            <person name="Grigoriev I.V."/>
            <person name="Hibbett D.S."/>
            <person name="Martin F."/>
            <person name="Nordberg H.P."/>
            <person name="Cantor M.N."/>
            <person name="Hua S.X."/>
        </authorList>
    </citation>
    <scope>NUCLEOTIDE SEQUENCE [LARGE SCALE GENOMIC DNA]</scope>
    <source>
        <strain evidence="10 11">LaAM-08-1</strain>
    </source>
</reference>
<evidence type="ECO:0000313" key="10">
    <source>
        <dbReference type="EMBL" id="KIK00200.1"/>
    </source>
</evidence>
<keyword evidence="5 8" id="KW-0812">Transmembrane</keyword>
<dbReference type="HOGENOM" id="CLU_032731_1_0_1"/>
<evidence type="ECO:0000256" key="7">
    <source>
        <dbReference type="ARBA" id="ARBA00023136"/>
    </source>
</evidence>
<keyword evidence="11" id="KW-1185">Reference proteome</keyword>
<proteinExistence type="inferred from homology"/>
<feature type="transmembrane region" description="Helical" evidence="8">
    <location>
        <begin position="62"/>
        <end position="81"/>
    </location>
</feature>
<dbReference type="PANTHER" id="PTHR31595">
    <property type="entry name" value="LONG-CHAIN-ALCOHOL O-FATTY-ACYLTRANSFERASE 3-RELATED"/>
    <property type="match status" value="1"/>
</dbReference>
<evidence type="ECO:0000256" key="4">
    <source>
        <dbReference type="ARBA" id="ARBA00022679"/>
    </source>
</evidence>
<dbReference type="GO" id="GO:0016020">
    <property type="term" value="C:membrane"/>
    <property type="evidence" value="ECO:0007669"/>
    <property type="project" value="UniProtKB-SubCell"/>
</dbReference>
<dbReference type="OrthoDB" id="1077582at2759"/>
<evidence type="ECO:0000256" key="3">
    <source>
        <dbReference type="ARBA" id="ARBA00007282"/>
    </source>
</evidence>
<comment type="pathway">
    <text evidence="2">Secondary metabolite biosynthesis.</text>
</comment>
<evidence type="ECO:0000256" key="5">
    <source>
        <dbReference type="ARBA" id="ARBA00022692"/>
    </source>
</evidence>
<dbReference type="Pfam" id="PF13813">
    <property type="entry name" value="MBOAT_2"/>
    <property type="match status" value="1"/>
</dbReference>